<dbReference type="GO" id="GO:0005615">
    <property type="term" value="C:extracellular space"/>
    <property type="evidence" value="ECO:0007669"/>
    <property type="project" value="TreeGrafter"/>
</dbReference>
<evidence type="ECO:0000313" key="4">
    <source>
        <dbReference type="Proteomes" id="UP000226155"/>
    </source>
</evidence>
<evidence type="ECO:0000256" key="1">
    <source>
        <dbReference type="SAM" id="MobiDB-lite"/>
    </source>
</evidence>
<dbReference type="Proteomes" id="UP000226155">
    <property type="component" value="Segment"/>
</dbReference>
<gene>
    <name evidence="3" type="ORF">SEA_DARTHPHADER_7</name>
</gene>
<dbReference type="PANTHER" id="PTHR24023">
    <property type="entry name" value="COLLAGEN ALPHA"/>
    <property type="match status" value="1"/>
</dbReference>
<accession>A0A1I9S3V4</accession>
<feature type="compositionally biased region" description="Low complexity" evidence="1">
    <location>
        <begin position="159"/>
        <end position="186"/>
    </location>
</feature>
<feature type="region of interest" description="Disordered" evidence="1">
    <location>
        <begin position="41"/>
        <end position="102"/>
    </location>
</feature>
<protein>
    <recommendedName>
        <fullName evidence="2">Minor tail protein gp31 C-terminal domain-containing protein</fullName>
    </recommendedName>
</protein>
<dbReference type="Pfam" id="PF01391">
    <property type="entry name" value="Collagen"/>
    <property type="match status" value="2"/>
</dbReference>
<dbReference type="InterPro" id="IPR056923">
    <property type="entry name" value="Minor_tail_gp31_C"/>
</dbReference>
<dbReference type="EMBL" id="KX657793">
    <property type="protein sequence ID" value="AOZ61248.1"/>
    <property type="molecule type" value="Genomic_DNA"/>
</dbReference>
<sequence>MKLRGIPPEGVPALSFVGKPQGSIVGDVKRPLGKLIAIPGVAGPRGPAGDTGPAGPTGAPGPQGVQGIQGPIGLTGPQGAKGDTGLQGVQGPKGDQGPQGVQGIQGIQGKAGTSLDIEGYVAAYANLPANPPAGSAYVVTADGKLYFFDGTSYPANGAGVPFVGPQGPQGIQGPQGVQGPKGDQGQTGSQGPKGDPGATGSTGPQGVQGIQGPTGATGPAGVNSWAAIPDKPVLVGSDGTVLQARKLTQAQYDALGTGRPATTLYVIVG</sequence>
<feature type="region of interest" description="Disordered" evidence="1">
    <location>
        <begin position="159"/>
        <end position="224"/>
    </location>
</feature>
<dbReference type="GO" id="GO:0031012">
    <property type="term" value="C:extracellular matrix"/>
    <property type="evidence" value="ECO:0007669"/>
    <property type="project" value="TreeGrafter"/>
</dbReference>
<dbReference type="Pfam" id="PF24243">
    <property type="entry name" value="Phage_tail_C"/>
    <property type="match status" value="1"/>
</dbReference>
<dbReference type="PANTHER" id="PTHR24023:SF1095">
    <property type="entry name" value="EGF-LIKE DOMAIN-CONTAINING PROTEIN"/>
    <property type="match status" value="1"/>
</dbReference>
<dbReference type="InterPro" id="IPR050149">
    <property type="entry name" value="Collagen_superfamily"/>
</dbReference>
<feature type="domain" description="Minor tail protein gp31 C-terminal" evidence="2">
    <location>
        <begin position="244"/>
        <end position="268"/>
    </location>
</feature>
<dbReference type="InterPro" id="IPR008160">
    <property type="entry name" value="Collagen"/>
</dbReference>
<evidence type="ECO:0000313" key="3">
    <source>
        <dbReference type="EMBL" id="AOZ61248.1"/>
    </source>
</evidence>
<dbReference type="Gene3D" id="1.20.5.320">
    <property type="entry name" value="6-Phosphogluconate Dehydrogenase, domain 3"/>
    <property type="match status" value="1"/>
</dbReference>
<proteinExistence type="predicted"/>
<feature type="compositionally biased region" description="Low complexity" evidence="1">
    <location>
        <begin position="42"/>
        <end position="72"/>
    </location>
</feature>
<dbReference type="GO" id="GO:0030198">
    <property type="term" value="P:extracellular matrix organization"/>
    <property type="evidence" value="ECO:0007669"/>
    <property type="project" value="TreeGrafter"/>
</dbReference>
<reference evidence="4" key="1">
    <citation type="submission" date="2016-08" db="EMBL/GenBank/DDBJ databases">
        <authorList>
            <person name="Seilhamer J.J."/>
        </authorList>
    </citation>
    <scope>NUCLEOTIDE SEQUENCE [LARGE SCALE GENOMIC DNA]</scope>
</reference>
<name>A0A1I9S3V4_9CAUD</name>
<evidence type="ECO:0000259" key="2">
    <source>
        <dbReference type="Pfam" id="PF24243"/>
    </source>
</evidence>
<keyword evidence="4" id="KW-1185">Reference proteome</keyword>
<organism evidence="3 4">
    <name type="scientific">Mycobacterium phage DarthPhader</name>
    <dbReference type="NCBI Taxonomy" id="1912975"/>
    <lineage>
        <taxon>Viruses</taxon>
        <taxon>Duplodnaviria</taxon>
        <taxon>Heunggongvirae</taxon>
        <taxon>Uroviricota</taxon>
        <taxon>Caudoviricetes</taxon>
        <taxon>Refugevirus</taxon>
        <taxon>Refugevirus darthphader</taxon>
    </lineage>
</organism>
<dbReference type="GO" id="GO:0030020">
    <property type="term" value="F:extracellular matrix structural constituent conferring tensile strength"/>
    <property type="evidence" value="ECO:0007669"/>
    <property type="project" value="TreeGrafter"/>
</dbReference>